<evidence type="ECO:0000313" key="2">
    <source>
        <dbReference type="EMBL" id="MBK0394744.1"/>
    </source>
</evidence>
<gene>
    <name evidence="2" type="ORF">I8E28_19220</name>
</gene>
<accession>A0A934Q2D1</accession>
<comment type="caution">
    <text evidence="2">The sequence shown here is derived from an EMBL/GenBank/DDBJ whole genome shotgun (WGS) entry which is preliminary data.</text>
</comment>
<dbReference type="Proteomes" id="UP000617041">
    <property type="component" value="Unassembled WGS sequence"/>
</dbReference>
<dbReference type="AlphaFoldDB" id="A0A934Q2D1"/>
<name>A0A934Q2D1_9BURK</name>
<sequence>MGLLQAARQPLPRSWSWALGGLAVVAAVVVIRHLPQSHVYLKSWGARSPRIEMPWDVLSTAMDERALKAAMPMPLRCIDEAKESNGLGDRVCYTPVDAVDGVAALTVAFFLDEGRLAQATVQLPWWAHHAMAGQLARRLGAPVAIQDKPVRGVRLLQWRLPNGSININRDPGWDPLAWSAVLWTPLQARPLPAAPPSR</sequence>
<proteinExistence type="predicted"/>
<evidence type="ECO:0000256" key="1">
    <source>
        <dbReference type="SAM" id="Phobius"/>
    </source>
</evidence>
<keyword evidence="1" id="KW-1133">Transmembrane helix</keyword>
<keyword evidence="3" id="KW-1185">Reference proteome</keyword>
<organism evidence="2 3">
    <name type="scientific">Ramlibacter algicola</name>
    <dbReference type="NCBI Taxonomy" id="2795217"/>
    <lineage>
        <taxon>Bacteria</taxon>
        <taxon>Pseudomonadati</taxon>
        <taxon>Pseudomonadota</taxon>
        <taxon>Betaproteobacteria</taxon>
        <taxon>Burkholderiales</taxon>
        <taxon>Comamonadaceae</taxon>
        <taxon>Ramlibacter</taxon>
    </lineage>
</organism>
<dbReference type="EMBL" id="JAEDAO010000001">
    <property type="protein sequence ID" value="MBK0394744.1"/>
    <property type="molecule type" value="Genomic_DNA"/>
</dbReference>
<keyword evidence="1" id="KW-0472">Membrane</keyword>
<dbReference type="RefSeq" id="WP_200789831.1">
    <property type="nucleotide sequence ID" value="NZ_JAEDAO010000001.1"/>
</dbReference>
<protein>
    <submittedName>
        <fullName evidence="2">Uncharacterized protein</fullName>
    </submittedName>
</protein>
<evidence type="ECO:0000313" key="3">
    <source>
        <dbReference type="Proteomes" id="UP000617041"/>
    </source>
</evidence>
<feature type="transmembrane region" description="Helical" evidence="1">
    <location>
        <begin position="15"/>
        <end position="34"/>
    </location>
</feature>
<reference evidence="2" key="1">
    <citation type="submission" date="2020-12" db="EMBL/GenBank/DDBJ databases">
        <title>Ramlibacter sp. nov., isolated from a freshwater alga, Cryptomonas.</title>
        <authorList>
            <person name="Kim H.M."/>
            <person name="Jeon C.O."/>
        </authorList>
    </citation>
    <scope>NUCLEOTIDE SEQUENCE</scope>
    <source>
        <strain evidence="2">CrO1</strain>
    </source>
</reference>
<keyword evidence="1" id="KW-0812">Transmembrane</keyword>